<dbReference type="GO" id="GO:0050808">
    <property type="term" value="P:synapse organization"/>
    <property type="evidence" value="ECO:0007669"/>
    <property type="project" value="TreeGrafter"/>
</dbReference>
<dbReference type="InterPro" id="IPR003599">
    <property type="entry name" value="Ig_sub"/>
</dbReference>
<keyword evidence="2" id="KW-1133">Transmembrane helix</keyword>
<reference evidence="4 5" key="1">
    <citation type="journal article" date="2017" name="Gigascience">
        <title>Draft genome of the honey bee ectoparasitic mite, Tropilaelaps mercedesae, is shaped by the parasitic life history.</title>
        <authorList>
            <person name="Dong X."/>
            <person name="Armstrong S.D."/>
            <person name="Xia D."/>
            <person name="Makepeace B.L."/>
            <person name="Darby A.C."/>
            <person name="Kadowaki T."/>
        </authorList>
    </citation>
    <scope>NUCLEOTIDE SEQUENCE [LARGE SCALE GENOMIC DNA]</scope>
    <source>
        <strain evidence="4">Wuxi-XJTLU</strain>
    </source>
</reference>
<dbReference type="EMBL" id="MNPL01009224">
    <property type="protein sequence ID" value="OQR73809.1"/>
    <property type="molecule type" value="Genomic_DNA"/>
</dbReference>
<accession>A0A1V9XJZ4</accession>
<evidence type="ECO:0000256" key="2">
    <source>
        <dbReference type="SAM" id="Phobius"/>
    </source>
</evidence>
<evidence type="ECO:0000259" key="3">
    <source>
        <dbReference type="PROSITE" id="PS50835"/>
    </source>
</evidence>
<dbReference type="SUPFAM" id="SSF48726">
    <property type="entry name" value="Immunoglobulin"/>
    <property type="match status" value="2"/>
</dbReference>
<dbReference type="Proteomes" id="UP000192247">
    <property type="component" value="Unassembled WGS sequence"/>
</dbReference>
<dbReference type="Gene3D" id="2.60.40.10">
    <property type="entry name" value="Immunoglobulins"/>
    <property type="match status" value="2"/>
</dbReference>
<evidence type="ECO:0000313" key="4">
    <source>
        <dbReference type="EMBL" id="OQR73809.1"/>
    </source>
</evidence>
<dbReference type="InParanoid" id="A0A1V9XJZ4"/>
<keyword evidence="2" id="KW-0472">Membrane</keyword>
<feature type="domain" description="Ig-like" evidence="3">
    <location>
        <begin position="434"/>
        <end position="609"/>
    </location>
</feature>
<dbReference type="InterPro" id="IPR036179">
    <property type="entry name" value="Ig-like_dom_sf"/>
</dbReference>
<organism evidence="4 5">
    <name type="scientific">Tropilaelaps mercedesae</name>
    <dbReference type="NCBI Taxonomy" id="418985"/>
    <lineage>
        <taxon>Eukaryota</taxon>
        <taxon>Metazoa</taxon>
        <taxon>Ecdysozoa</taxon>
        <taxon>Arthropoda</taxon>
        <taxon>Chelicerata</taxon>
        <taxon>Arachnida</taxon>
        <taxon>Acari</taxon>
        <taxon>Parasitiformes</taxon>
        <taxon>Mesostigmata</taxon>
        <taxon>Gamasina</taxon>
        <taxon>Dermanyssoidea</taxon>
        <taxon>Laelapidae</taxon>
        <taxon>Tropilaelaps</taxon>
    </lineage>
</organism>
<dbReference type="PANTHER" id="PTHR23279">
    <property type="entry name" value="DEFECTIVE PROBOSCIS EXTENSION RESPONSE DPR -RELATED"/>
    <property type="match status" value="1"/>
</dbReference>
<evidence type="ECO:0000313" key="5">
    <source>
        <dbReference type="Proteomes" id="UP000192247"/>
    </source>
</evidence>
<sequence length="673" mass="72708">MPRRSVHFDTVATRSHGRKKTQCLENRLLEGLSYVRFGETVRRATFVLLSLLFPAFPLAPFFQWTPKKLQPSAVVVVIAMSLRSRWVSVALSGANRPAQGRSQRPVASGDLTSQPRPPAGYHRTPEVASTRRSGIALFASADIASNVCHCHHVAASEWTERPRSRKGGGKSGDSASVASARSTRRILPTSTSHRRRGLARLRHSHPSPNACGCAKLPNNSERSDARPPSPTVMDARFEKGQQIMSGKSLNLLLLPLFDDFSGVPATARSASIGRGGPAGYDLSGRSIDNRVLLSEQLKTDQRQQERGRQPSDPGSNSSRPRGETRAFPVETVEEDAIAPGPTFDNSTASVVTAVIGRTAFLPCVVRNLGDRTVSWIRRADLSVLSVGRDRYIQDRRFQVMASSGGSPISSWALQLAYPNPGDSGVYECQLGSVPKISRHVTLRVIARTARIWGGPQLYVNSGSGVNLTCQLTGVTESPRPQASDGGPSQHQSMYAASWPGEAVAQDGDQDLESYSNPAGSANGATTQDLATAIRTDTASHVFWYHNGEVVNYEHMKKKAGSSRDERSGGLAGTPETIMMMSVLRIRYARASDSGNYSCAPSDALPAHITLHVLHGEHPPAAMQDPQPSAASPSPVIMSSLGAPSLRWRWRQILVRPESLALLVLYATLALTGR</sequence>
<dbReference type="AlphaFoldDB" id="A0A1V9XJZ4"/>
<keyword evidence="5" id="KW-1185">Reference proteome</keyword>
<dbReference type="InterPro" id="IPR037448">
    <property type="entry name" value="Zig-8"/>
</dbReference>
<feature type="region of interest" description="Disordered" evidence="1">
    <location>
        <begin position="298"/>
        <end position="329"/>
    </location>
</feature>
<dbReference type="PROSITE" id="PS50835">
    <property type="entry name" value="IG_LIKE"/>
    <property type="match status" value="2"/>
</dbReference>
<feature type="transmembrane region" description="Helical" evidence="2">
    <location>
        <begin position="44"/>
        <end position="62"/>
    </location>
</feature>
<gene>
    <name evidence="4" type="ORF">BIW11_09503</name>
</gene>
<feature type="region of interest" description="Disordered" evidence="1">
    <location>
        <begin position="158"/>
        <end position="233"/>
    </location>
</feature>
<protein>
    <submittedName>
        <fullName evidence="4">Kin of IRRE protein 1-like</fullName>
    </submittedName>
</protein>
<feature type="compositionally biased region" description="Basic residues" evidence="1">
    <location>
        <begin position="192"/>
        <end position="205"/>
    </location>
</feature>
<feature type="domain" description="Ig-like" evidence="3">
    <location>
        <begin position="341"/>
        <end position="430"/>
    </location>
</feature>
<proteinExistence type="predicted"/>
<feature type="region of interest" description="Disordered" evidence="1">
    <location>
        <begin position="94"/>
        <end position="128"/>
    </location>
</feature>
<name>A0A1V9XJZ4_9ACAR</name>
<feature type="compositionally biased region" description="Low complexity" evidence="1">
    <location>
        <begin position="172"/>
        <end position="181"/>
    </location>
</feature>
<dbReference type="SMART" id="SM00409">
    <property type="entry name" value="IG"/>
    <property type="match status" value="2"/>
</dbReference>
<evidence type="ECO:0000256" key="1">
    <source>
        <dbReference type="SAM" id="MobiDB-lite"/>
    </source>
</evidence>
<dbReference type="PANTHER" id="PTHR23279:SF46">
    <property type="entry name" value="DEFECTIVE PROBOSCIS EXTENSION RESPONSE 10, ISOFORM A-RELATED"/>
    <property type="match status" value="1"/>
</dbReference>
<dbReference type="GO" id="GO:0032589">
    <property type="term" value="C:neuron projection membrane"/>
    <property type="evidence" value="ECO:0007669"/>
    <property type="project" value="TreeGrafter"/>
</dbReference>
<keyword evidence="2" id="KW-0812">Transmembrane</keyword>
<dbReference type="InterPro" id="IPR007110">
    <property type="entry name" value="Ig-like_dom"/>
</dbReference>
<dbReference type="InterPro" id="IPR013783">
    <property type="entry name" value="Ig-like_fold"/>
</dbReference>
<dbReference type="STRING" id="418985.A0A1V9XJZ4"/>
<feature type="compositionally biased region" description="Basic and acidic residues" evidence="1">
    <location>
        <begin position="298"/>
        <end position="309"/>
    </location>
</feature>
<comment type="caution">
    <text evidence="4">The sequence shown here is derived from an EMBL/GenBank/DDBJ whole genome shotgun (WGS) entry which is preliminary data.</text>
</comment>
<dbReference type="OrthoDB" id="6365338at2759"/>